<proteinExistence type="predicted"/>
<evidence type="ECO:0000313" key="2">
    <source>
        <dbReference type="Proteomes" id="UP001176961"/>
    </source>
</evidence>
<name>A0AA36DX72_CYLNA</name>
<sequence length="215" mass="24610">MANKFYGERKKTLAAPSKLRIKNLRRVTSVLVWRRRRFRERIQMLAMSRPFPFDTNFSRVPKQKDFTYFVYGNETSVNFTAAAHLMIRFDLARNHEITHVATASGSIRTIEAVSLAILNLYKGESPDNVVAMKSAYYDIRDGKFYCEDKADIAELLAAYKLVCNEIPKDDFDANDRVLMVAVLSERGNALRTSITAAMNSRDEDGNKDYNEPVSF</sequence>
<dbReference type="EMBL" id="CATQJL010000112">
    <property type="protein sequence ID" value="CAJ0593779.1"/>
    <property type="molecule type" value="Genomic_DNA"/>
</dbReference>
<gene>
    <name evidence="1" type="ORF">CYNAS_LOCUS5762</name>
</gene>
<protein>
    <submittedName>
        <fullName evidence="1">Uncharacterized protein</fullName>
    </submittedName>
</protein>
<keyword evidence="2" id="KW-1185">Reference proteome</keyword>
<organism evidence="1 2">
    <name type="scientific">Cylicocyclus nassatus</name>
    <name type="common">Nematode worm</name>
    <dbReference type="NCBI Taxonomy" id="53992"/>
    <lineage>
        <taxon>Eukaryota</taxon>
        <taxon>Metazoa</taxon>
        <taxon>Ecdysozoa</taxon>
        <taxon>Nematoda</taxon>
        <taxon>Chromadorea</taxon>
        <taxon>Rhabditida</taxon>
        <taxon>Rhabditina</taxon>
        <taxon>Rhabditomorpha</taxon>
        <taxon>Strongyloidea</taxon>
        <taxon>Strongylidae</taxon>
        <taxon>Cylicocyclus</taxon>
    </lineage>
</organism>
<dbReference type="Proteomes" id="UP001176961">
    <property type="component" value="Unassembled WGS sequence"/>
</dbReference>
<dbReference type="AlphaFoldDB" id="A0AA36DX72"/>
<comment type="caution">
    <text evidence="1">The sequence shown here is derived from an EMBL/GenBank/DDBJ whole genome shotgun (WGS) entry which is preliminary data.</text>
</comment>
<accession>A0AA36DX72</accession>
<evidence type="ECO:0000313" key="1">
    <source>
        <dbReference type="EMBL" id="CAJ0593779.1"/>
    </source>
</evidence>
<reference evidence="1" key="1">
    <citation type="submission" date="2023-07" db="EMBL/GenBank/DDBJ databases">
        <authorList>
            <consortium name="CYATHOMIX"/>
        </authorList>
    </citation>
    <scope>NUCLEOTIDE SEQUENCE</scope>
    <source>
        <strain evidence="1">N/A</strain>
    </source>
</reference>